<organism evidence="2 3">
    <name type="scientific">Vibrio albus</name>
    <dbReference type="NCBI Taxonomy" id="2200953"/>
    <lineage>
        <taxon>Bacteria</taxon>
        <taxon>Pseudomonadati</taxon>
        <taxon>Pseudomonadota</taxon>
        <taxon>Gammaproteobacteria</taxon>
        <taxon>Vibrionales</taxon>
        <taxon>Vibrionaceae</taxon>
        <taxon>Vibrio</taxon>
    </lineage>
</organism>
<accession>A0A2U3B759</accession>
<protein>
    <submittedName>
        <fullName evidence="2">Transcriptional regulator</fullName>
    </submittedName>
</protein>
<proteinExistence type="predicted"/>
<comment type="caution">
    <text evidence="2">The sequence shown here is derived from an EMBL/GenBank/DDBJ whole genome shotgun (WGS) entry which is preliminary data.</text>
</comment>
<dbReference type="EMBL" id="QFWT01000008">
    <property type="protein sequence ID" value="PWI32618.1"/>
    <property type="molecule type" value="Genomic_DNA"/>
</dbReference>
<dbReference type="PROSITE" id="PS51257">
    <property type="entry name" value="PROKAR_LIPOPROTEIN"/>
    <property type="match status" value="1"/>
</dbReference>
<evidence type="ECO:0000313" key="3">
    <source>
        <dbReference type="Proteomes" id="UP000245362"/>
    </source>
</evidence>
<keyword evidence="3" id="KW-1185">Reference proteome</keyword>
<dbReference type="Pfam" id="PF07148">
    <property type="entry name" value="MalM"/>
    <property type="match status" value="1"/>
</dbReference>
<dbReference type="GO" id="GO:0042597">
    <property type="term" value="C:periplasmic space"/>
    <property type="evidence" value="ECO:0007669"/>
    <property type="project" value="InterPro"/>
</dbReference>
<gene>
    <name evidence="2" type="ORF">DI392_14460</name>
</gene>
<sequence length="294" mass="32011">MKTNKAILTLLLGSLLTACSSTPPATPAADVELIPYADVCCTQLSQLPFIKLAANETLDFSLNSDTDAAAFQDGNSYFSAFEFADRSAIVTVSISSFMADGKVFAPKMVSLDEHFHPVDSTTLDQFDIKTSDAFTQTQYSADFKIDARKTPYFVIYTPEDYLGKEITVDHPAKVRAKEMGEAMPMVTDPHYVHANSGKVSVKVKTISFQAAKRKVSLPVATQEEEPLNMPAAQKDPVVTEVQPETVSFYYSAIQKAVADNNIPKALSLLDEAKALGVEGAQQAFVEAINMTRSE</sequence>
<dbReference type="OrthoDB" id="5812146at2"/>
<feature type="signal peptide" evidence="1">
    <location>
        <begin position="1"/>
        <end position="25"/>
    </location>
</feature>
<keyword evidence="1" id="KW-0732">Signal</keyword>
<evidence type="ECO:0000256" key="1">
    <source>
        <dbReference type="SAM" id="SignalP"/>
    </source>
</evidence>
<evidence type="ECO:0000313" key="2">
    <source>
        <dbReference type="EMBL" id="PWI32618.1"/>
    </source>
</evidence>
<reference evidence="2 3" key="1">
    <citation type="submission" date="2018-05" db="EMBL/GenBank/DDBJ databases">
        <title>Vibrio limimaris sp. nov., isolated from marine sediment.</title>
        <authorList>
            <person name="Li C.-M."/>
        </authorList>
    </citation>
    <scope>NUCLEOTIDE SEQUENCE [LARGE SCALE GENOMIC DNA]</scope>
    <source>
        <strain evidence="2 3">E4404</strain>
    </source>
</reference>
<dbReference type="AlphaFoldDB" id="A0A2U3B759"/>
<name>A0A2U3B759_9VIBR</name>
<dbReference type="RefSeq" id="WP_109320404.1">
    <property type="nucleotide sequence ID" value="NZ_QFWT01000008.1"/>
</dbReference>
<dbReference type="InterPro" id="IPR010794">
    <property type="entry name" value="MalM"/>
</dbReference>
<dbReference type="Proteomes" id="UP000245362">
    <property type="component" value="Unassembled WGS sequence"/>
</dbReference>
<feature type="chain" id="PRO_5015606861" evidence="1">
    <location>
        <begin position="26"/>
        <end position="294"/>
    </location>
</feature>
<dbReference type="GO" id="GO:0008643">
    <property type="term" value="P:carbohydrate transport"/>
    <property type="evidence" value="ECO:0007669"/>
    <property type="project" value="InterPro"/>
</dbReference>